<dbReference type="Gene3D" id="3.20.20.370">
    <property type="entry name" value="Glycoside hydrolase/deacetylase"/>
    <property type="match status" value="1"/>
</dbReference>
<reference evidence="1 2" key="1">
    <citation type="submission" date="2024-08" db="EMBL/GenBank/DDBJ databases">
        <title>Whole-genome sequencing of halo(alkali)philic microorganisms from hypersaline lakes.</title>
        <authorList>
            <person name="Sorokin D.Y."/>
            <person name="Merkel A.Y."/>
            <person name="Messina E."/>
            <person name="Yakimov M."/>
        </authorList>
    </citation>
    <scope>NUCLEOTIDE SEQUENCE [LARGE SCALE GENOMIC DNA]</scope>
    <source>
        <strain evidence="1 2">AB-hyl4</strain>
    </source>
</reference>
<dbReference type="InterPro" id="IPR011330">
    <property type="entry name" value="Glyco_hydro/deAcase_b/a-brl"/>
</dbReference>
<dbReference type="RefSeq" id="WP_425345379.1">
    <property type="nucleotide sequence ID" value="NZ_JBGUBD010000005.1"/>
</dbReference>
<organism evidence="1 2">
    <name type="scientific">Natronomicrosphaera hydrolytica</name>
    <dbReference type="NCBI Taxonomy" id="3242702"/>
    <lineage>
        <taxon>Bacteria</taxon>
        <taxon>Pseudomonadati</taxon>
        <taxon>Planctomycetota</taxon>
        <taxon>Phycisphaerae</taxon>
        <taxon>Phycisphaerales</taxon>
        <taxon>Phycisphaeraceae</taxon>
        <taxon>Natronomicrosphaera</taxon>
    </lineage>
</organism>
<sequence>MARKIVLMYHSVHTPARPAVLGAFPFPFARFCWQLEAARAAGWRFGRMSQVREPVDVDTLYVTSDDGTRDWAELVLPWCEQRGIPTHVGVITGPWLDEPVYPMTHMVQLLLKTRSEIELKHLAHRVRAALTDDQLAYVHRIYSYEAMPYRRIIKGAFNLVFDQARAERLLGELTIDEQRRLADRFAKPEHYRPYEMVELGVHTVTHTAMGLDVETYMRDEVDRCAEHLQDHGLSHGNYFTLPMAPRYGATADDLIVPLKRRGYTGMIHTQNPWDGRSFIVSRTDAKHVEAMLGLPTWDESQHAVGLSEVQRVG</sequence>
<protein>
    <recommendedName>
        <fullName evidence="3">Polysaccharide deacetylase</fullName>
    </recommendedName>
</protein>
<comment type="caution">
    <text evidence="1">The sequence shown here is derived from an EMBL/GenBank/DDBJ whole genome shotgun (WGS) entry which is preliminary data.</text>
</comment>
<dbReference type="SUPFAM" id="SSF88713">
    <property type="entry name" value="Glycoside hydrolase/deacetylase"/>
    <property type="match status" value="1"/>
</dbReference>
<accession>A0ABV4U6H6</accession>
<dbReference type="Proteomes" id="UP001575105">
    <property type="component" value="Unassembled WGS sequence"/>
</dbReference>
<evidence type="ECO:0000313" key="1">
    <source>
        <dbReference type="EMBL" id="MFA9478452.1"/>
    </source>
</evidence>
<proteinExistence type="predicted"/>
<gene>
    <name evidence="1" type="ORF">ACERK3_09110</name>
</gene>
<evidence type="ECO:0008006" key="3">
    <source>
        <dbReference type="Google" id="ProtNLM"/>
    </source>
</evidence>
<evidence type="ECO:0000313" key="2">
    <source>
        <dbReference type="Proteomes" id="UP001575105"/>
    </source>
</evidence>
<name>A0ABV4U6H6_9BACT</name>
<keyword evidence="2" id="KW-1185">Reference proteome</keyword>
<dbReference type="EMBL" id="JBGUBD010000005">
    <property type="protein sequence ID" value="MFA9478452.1"/>
    <property type="molecule type" value="Genomic_DNA"/>
</dbReference>